<feature type="domain" description="EF-hand" evidence="3">
    <location>
        <begin position="12"/>
        <end position="47"/>
    </location>
</feature>
<evidence type="ECO:0000259" key="3">
    <source>
        <dbReference type="PROSITE" id="PS50222"/>
    </source>
</evidence>
<dbReference type="PROSITE" id="PS50222">
    <property type="entry name" value="EF_HAND_2"/>
    <property type="match status" value="2"/>
</dbReference>
<organism evidence="4 5">
    <name type="scientific">Escallonia rubra</name>
    <dbReference type="NCBI Taxonomy" id="112253"/>
    <lineage>
        <taxon>Eukaryota</taxon>
        <taxon>Viridiplantae</taxon>
        <taxon>Streptophyta</taxon>
        <taxon>Embryophyta</taxon>
        <taxon>Tracheophyta</taxon>
        <taxon>Spermatophyta</taxon>
        <taxon>Magnoliopsida</taxon>
        <taxon>eudicotyledons</taxon>
        <taxon>Gunneridae</taxon>
        <taxon>Pentapetalae</taxon>
        <taxon>asterids</taxon>
        <taxon>campanulids</taxon>
        <taxon>Escalloniales</taxon>
        <taxon>Escalloniaceae</taxon>
        <taxon>Escallonia</taxon>
    </lineage>
</organism>
<dbReference type="InterPro" id="IPR018247">
    <property type="entry name" value="EF_Hand_1_Ca_BS"/>
</dbReference>
<dbReference type="PANTHER" id="PTHR23050">
    <property type="entry name" value="CALCIUM BINDING PROTEIN"/>
    <property type="match status" value="1"/>
</dbReference>
<dbReference type="CDD" id="cd00051">
    <property type="entry name" value="EFh"/>
    <property type="match status" value="1"/>
</dbReference>
<dbReference type="AlphaFoldDB" id="A0AA88RTW8"/>
<dbReference type="Pfam" id="PF13499">
    <property type="entry name" value="EF-hand_7"/>
    <property type="match status" value="1"/>
</dbReference>
<evidence type="ECO:0000313" key="4">
    <source>
        <dbReference type="EMBL" id="KAK2995617.1"/>
    </source>
</evidence>
<dbReference type="PROSITE" id="PS00018">
    <property type="entry name" value="EF_HAND_1"/>
    <property type="match status" value="2"/>
</dbReference>
<dbReference type="InterPro" id="IPR011992">
    <property type="entry name" value="EF-hand-dom_pair"/>
</dbReference>
<evidence type="ECO:0000256" key="2">
    <source>
        <dbReference type="ARBA" id="ARBA00022837"/>
    </source>
</evidence>
<comment type="caution">
    <text evidence="4">The sequence shown here is derived from an EMBL/GenBank/DDBJ whole genome shotgun (WGS) entry which is preliminary data.</text>
</comment>
<proteinExistence type="predicted"/>
<protein>
    <recommendedName>
        <fullName evidence="3">EF-hand domain-containing protein</fullName>
    </recommendedName>
</protein>
<dbReference type="InterPro" id="IPR002048">
    <property type="entry name" value="EF_hand_dom"/>
</dbReference>
<dbReference type="Proteomes" id="UP001187471">
    <property type="component" value="Unassembled WGS sequence"/>
</dbReference>
<dbReference type="InterPro" id="IPR050145">
    <property type="entry name" value="Centrin_CML-like"/>
</dbReference>
<feature type="domain" description="EF-hand" evidence="3">
    <location>
        <begin position="55"/>
        <end position="83"/>
    </location>
</feature>
<dbReference type="SUPFAM" id="SSF47473">
    <property type="entry name" value="EF-hand"/>
    <property type="match status" value="1"/>
</dbReference>
<reference evidence="4" key="1">
    <citation type="submission" date="2022-12" db="EMBL/GenBank/DDBJ databases">
        <title>Draft genome assemblies for two species of Escallonia (Escalloniales).</title>
        <authorList>
            <person name="Chanderbali A."/>
            <person name="Dervinis C."/>
            <person name="Anghel I."/>
            <person name="Soltis D."/>
            <person name="Soltis P."/>
            <person name="Zapata F."/>
        </authorList>
    </citation>
    <scope>NUCLEOTIDE SEQUENCE</scope>
    <source>
        <strain evidence="4">UCBG92.1500</strain>
        <tissue evidence="4">Leaf</tissue>
    </source>
</reference>
<keyword evidence="2" id="KW-0106">Calcium</keyword>
<evidence type="ECO:0000256" key="1">
    <source>
        <dbReference type="ARBA" id="ARBA00022737"/>
    </source>
</evidence>
<dbReference type="GO" id="GO:0005509">
    <property type="term" value="F:calcium ion binding"/>
    <property type="evidence" value="ECO:0007669"/>
    <property type="project" value="InterPro"/>
</dbReference>
<accession>A0AA88RTW8</accession>
<keyword evidence="1" id="KW-0677">Repeat</keyword>
<keyword evidence="5" id="KW-1185">Reference proteome</keyword>
<name>A0AA88RTW8_9ASTE</name>
<gene>
    <name evidence="4" type="ORF">RJ640_020253</name>
</gene>
<dbReference type="Gene3D" id="1.10.238.10">
    <property type="entry name" value="EF-hand"/>
    <property type="match status" value="1"/>
</dbReference>
<evidence type="ECO:0000313" key="5">
    <source>
        <dbReference type="Proteomes" id="UP001187471"/>
    </source>
</evidence>
<dbReference type="SMART" id="SM00054">
    <property type="entry name" value="EFh"/>
    <property type="match status" value="2"/>
</dbReference>
<sequence>MVWKPRCASYPLSEEDLRGLLKRFDTDGNGKLSKNELKVAFHSLGLHFSGWRAGRALRRADADGDGQISEDEMLELVKICAAKWGFSIK</sequence>
<dbReference type="EMBL" id="JAVXUO010000083">
    <property type="protein sequence ID" value="KAK2995617.1"/>
    <property type="molecule type" value="Genomic_DNA"/>
</dbReference>